<evidence type="ECO:0000256" key="2">
    <source>
        <dbReference type="ARBA" id="ARBA00022448"/>
    </source>
</evidence>
<accession>A0A448XMV4</accession>
<dbReference type="EMBL" id="CAAALY010265093">
    <property type="protein sequence ID" value="VEL40487.1"/>
    <property type="molecule type" value="Genomic_DNA"/>
</dbReference>
<name>A0A448XMV4_9PLAT</name>
<sequence>MAWALFYLFDAMRPSLPWATCGNWWNTQRCISFQEQITLGNLASLQGSGGDVGNETRSLLLSKGLKFHNLTGNLTQLREQLHSSTEEYF</sequence>
<dbReference type="InterPro" id="IPR000175">
    <property type="entry name" value="Na/ntran_symport"/>
</dbReference>
<dbReference type="AlphaFoldDB" id="A0A448XMV4"/>
<comment type="caution">
    <text evidence="8">The sequence shown here is derived from an EMBL/GenBank/DDBJ whole genome shotgun (WGS) entry which is preliminary data.</text>
</comment>
<keyword evidence="2" id="KW-0813">Transport</keyword>
<keyword evidence="7" id="KW-0732">Signal</keyword>
<evidence type="ECO:0000256" key="1">
    <source>
        <dbReference type="ARBA" id="ARBA00004141"/>
    </source>
</evidence>
<keyword evidence="5" id="KW-0472">Membrane</keyword>
<reference evidence="8" key="1">
    <citation type="submission" date="2018-11" db="EMBL/GenBank/DDBJ databases">
        <authorList>
            <consortium name="Pathogen Informatics"/>
        </authorList>
    </citation>
    <scope>NUCLEOTIDE SEQUENCE</scope>
</reference>
<keyword evidence="3" id="KW-0812">Transmembrane</keyword>
<feature type="disulfide bond" evidence="6">
    <location>
        <begin position="21"/>
        <end position="30"/>
    </location>
</feature>
<keyword evidence="9" id="KW-1185">Reference proteome</keyword>
<feature type="signal peptide" evidence="7">
    <location>
        <begin position="1"/>
        <end position="19"/>
    </location>
</feature>
<feature type="chain" id="PRO_5019464322" evidence="7">
    <location>
        <begin position="20"/>
        <end position="89"/>
    </location>
</feature>
<keyword evidence="4" id="KW-1133">Transmembrane helix</keyword>
<keyword evidence="6" id="KW-1015">Disulfide bond</keyword>
<dbReference type="Pfam" id="PF00209">
    <property type="entry name" value="SNF"/>
    <property type="match status" value="1"/>
</dbReference>
<dbReference type="Proteomes" id="UP000784294">
    <property type="component" value="Unassembled WGS sequence"/>
</dbReference>
<dbReference type="SUPFAM" id="SSF161070">
    <property type="entry name" value="SNF-like"/>
    <property type="match status" value="1"/>
</dbReference>
<proteinExistence type="predicted"/>
<evidence type="ECO:0000313" key="9">
    <source>
        <dbReference type="Proteomes" id="UP000784294"/>
    </source>
</evidence>
<evidence type="ECO:0000256" key="4">
    <source>
        <dbReference type="ARBA" id="ARBA00022989"/>
    </source>
</evidence>
<evidence type="ECO:0000256" key="7">
    <source>
        <dbReference type="SAM" id="SignalP"/>
    </source>
</evidence>
<dbReference type="GO" id="GO:0016020">
    <property type="term" value="C:membrane"/>
    <property type="evidence" value="ECO:0007669"/>
    <property type="project" value="UniProtKB-SubCell"/>
</dbReference>
<gene>
    <name evidence="8" type="ORF">PXEA_LOCUS33927</name>
</gene>
<organism evidence="8 9">
    <name type="scientific">Protopolystoma xenopodis</name>
    <dbReference type="NCBI Taxonomy" id="117903"/>
    <lineage>
        <taxon>Eukaryota</taxon>
        <taxon>Metazoa</taxon>
        <taxon>Spiralia</taxon>
        <taxon>Lophotrochozoa</taxon>
        <taxon>Platyhelminthes</taxon>
        <taxon>Monogenea</taxon>
        <taxon>Polyopisthocotylea</taxon>
        <taxon>Polystomatidea</taxon>
        <taxon>Polystomatidae</taxon>
        <taxon>Protopolystoma</taxon>
    </lineage>
</organism>
<protein>
    <submittedName>
        <fullName evidence="8">Uncharacterized protein</fullName>
    </submittedName>
</protein>
<evidence type="ECO:0000256" key="5">
    <source>
        <dbReference type="ARBA" id="ARBA00023136"/>
    </source>
</evidence>
<evidence type="ECO:0000256" key="3">
    <source>
        <dbReference type="ARBA" id="ARBA00022692"/>
    </source>
</evidence>
<dbReference type="OrthoDB" id="6581954at2759"/>
<evidence type="ECO:0000256" key="6">
    <source>
        <dbReference type="PIRSR" id="PIRSR600175-2"/>
    </source>
</evidence>
<evidence type="ECO:0000313" key="8">
    <source>
        <dbReference type="EMBL" id="VEL40487.1"/>
    </source>
</evidence>
<comment type="subcellular location">
    <subcellularLocation>
        <location evidence="1">Membrane</location>
        <topology evidence="1">Multi-pass membrane protein</topology>
    </subcellularLocation>
</comment>
<dbReference type="InterPro" id="IPR037272">
    <property type="entry name" value="SNS_sf"/>
</dbReference>